<dbReference type="InterPro" id="IPR000210">
    <property type="entry name" value="BTB/POZ_dom"/>
</dbReference>
<dbReference type="InterPro" id="IPR034090">
    <property type="entry name" value="BPM_C"/>
</dbReference>
<proteinExistence type="inferred from homology"/>
<dbReference type="Proteomes" id="UP000232323">
    <property type="component" value="Unassembled WGS sequence"/>
</dbReference>
<keyword evidence="8" id="KW-1185">Reference proteome</keyword>
<feature type="region of interest" description="Disordered" evidence="4">
    <location>
        <begin position="454"/>
        <end position="505"/>
    </location>
</feature>
<evidence type="ECO:0000259" key="6">
    <source>
        <dbReference type="PROSITE" id="PS50144"/>
    </source>
</evidence>
<dbReference type="Pfam" id="PF22486">
    <property type="entry name" value="MATH_2"/>
    <property type="match status" value="1"/>
</dbReference>
<dbReference type="InterPro" id="IPR011333">
    <property type="entry name" value="SKP1/BTB/POZ_sf"/>
</dbReference>
<dbReference type="SUPFAM" id="SSF54695">
    <property type="entry name" value="POZ domain"/>
    <property type="match status" value="1"/>
</dbReference>
<evidence type="ECO:0000313" key="8">
    <source>
        <dbReference type="Proteomes" id="UP000232323"/>
    </source>
</evidence>
<dbReference type="InterPro" id="IPR002083">
    <property type="entry name" value="MATH/TRAF_dom"/>
</dbReference>
<dbReference type="Pfam" id="PF00651">
    <property type="entry name" value="BTB"/>
    <property type="match status" value="1"/>
</dbReference>
<feature type="compositionally biased region" description="Gly residues" evidence="4">
    <location>
        <begin position="454"/>
        <end position="470"/>
    </location>
</feature>
<dbReference type="STRING" id="1157962.A0A250WY41"/>
<accession>A0A250WY41</accession>
<dbReference type="InterPro" id="IPR045005">
    <property type="entry name" value="BPM1-6"/>
</dbReference>
<dbReference type="GO" id="GO:0071472">
    <property type="term" value="P:cellular response to salt stress"/>
    <property type="evidence" value="ECO:0007669"/>
    <property type="project" value="UniProtKB-ARBA"/>
</dbReference>
<evidence type="ECO:0000256" key="2">
    <source>
        <dbReference type="ARBA" id="ARBA00004906"/>
    </source>
</evidence>
<dbReference type="EMBL" id="BEGY01000013">
    <property type="protein sequence ID" value="GAX75705.1"/>
    <property type="molecule type" value="Genomic_DNA"/>
</dbReference>
<evidence type="ECO:0000256" key="3">
    <source>
        <dbReference type="ARBA" id="ARBA00010846"/>
    </source>
</evidence>
<dbReference type="CDD" id="cd18280">
    <property type="entry name" value="BTB_POZ_BPM_plant"/>
    <property type="match status" value="1"/>
</dbReference>
<dbReference type="Gene3D" id="1.25.40.420">
    <property type="match status" value="1"/>
</dbReference>
<dbReference type="OrthoDB" id="6359816at2759"/>
<dbReference type="AlphaFoldDB" id="A0A250WY41"/>
<dbReference type="GO" id="GO:0016567">
    <property type="term" value="P:protein ubiquitination"/>
    <property type="evidence" value="ECO:0007669"/>
    <property type="project" value="InterPro"/>
</dbReference>
<evidence type="ECO:0008006" key="9">
    <source>
        <dbReference type="Google" id="ProtNLM"/>
    </source>
</evidence>
<dbReference type="Pfam" id="PF24570">
    <property type="entry name" value="BACK_BPM_SPOP"/>
    <property type="match status" value="1"/>
</dbReference>
<evidence type="ECO:0000256" key="1">
    <source>
        <dbReference type="ARBA" id="ARBA00002668"/>
    </source>
</evidence>
<dbReference type="CDD" id="cd14736">
    <property type="entry name" value="BACK_AtBPM-like"/>
    <property type="match status" value="1"/>
</dbReference>
<gene>
    <name evidence="7" type="ORF">CEUSTIGMA_g3148.t1</name>
</gene>
<dbReference type="PANTHER" id="PTHR26379:SF187">
    <property type="entry name" value="OS07G0655300 PROTEIN"/>
    <property type="match status" value="1"/>
</dbReference>
<dbReference type="PANTHER" id="PTHR26379">
    <property type="entry name" value="BTB/POZ AND MATH DOMAIN-CONTAINING PROTEIN 1"/>
    <property type="match status" value="1"/>
</dbReference>
<dbReference type="InterPro" id="IPR056423">
    <property type="entry name" value="BACK_BPM_SPOP"/>
</dbReference>
<dbReference type="Gene3D" id="2.60.210.10">
    <property type="entry name" value="Apoptosis, Tumor Necrosis Factor Receptor Associated Protein 2, Chain A"/>
    <property type="match status" value="2"/>
</dbReference>
<reference evidence="7 8" key="1">
    <citation type="submission" date="2017-08" db="EMBL/GenBank/DDBJ databases">
        <title>Acidophilic green algal genome provides insights into adaptation to an acidic environment.</title>
        <authorList>
            <person name="Hirooka S."/>
            <person name="Hirose Y."/>
            <person name="Kanesaki Y."/>
            <person name="Higuchi S."/>
            <person name="Fujiwara T."/>
            <person name="Onuma R."/>
            <person name="Era A."/>
            <person name="Ohbayashi R."/>
            <person name="Uzuka A."/>
            <person name="Nozaki H."/>
            <person name="Yoshikawa H."/>
            <person name="Miyagishima S.Y."/>
        </authorList>
    </citation>
    <scope>NUCLEOTIDE SEQUENCE [LARGE SCALE GENOMIC DNA]</scope>
    <source>
        <strain evidence="7 8">NIES-2499</strain>
    </source>
</reference>
<evidence type="ECO:0000313" key="7">
    <source>
        <dbReference type="EMBL" id="GAX75705.1"/>
    </source>
</evidence>
<comment type="pathway">
    <text evidence="2">Protein modification; protein ubiquitination.</text>
</comment>
<dbReference type="PROSITE" id="PS50144">
    <property type="entry name" value="MATH"/>
    <property type="match status" value="1"/>
</dbReference>
<dbReference type="InterPro" id="IPR008974">
    <property type="entry name" value="TRAF-like"/>
</dbReference>
<sequence length="505" mass="53829">MALTPVSAKTASKTITDTVVGEHQHVIVGYSLVKGIGDGEPIASERFTVGGHEWVLLFYPDGKRSSSAEGHIDAGGQPTALPGNAGGVVIDLAVGEGRALPDAAVPNAPLAPPALHAVGHGQQLAAAPRIQAPRRDTTNEYAALFVALIGEGPNPQGIVNTSEGKVVRAFHRFTLVDQAGQNRDLTKGRTRDAGAVKISCARQDPNARNCHGYRKFVKRTILEDPAKGYLSNDTIIIKYTIELVVSTGGALSRGGATSKTDLVKVPTPSLGAELGQLLTSGNGADYIFVVEDEEMKVHKILLEARSPVFHALLNTPMREGQEGRVVVNDMKADVFRILLHFVYTDNLPEEHDGANLEVAVAQHLLVAADRYELIRLRRICERRLCETVDIETVATTLTLAEQNRADELKKVCLDFVSRNLAFVIATDGYRHMTGSCPQLQAEILLTIAATGGERGSGGHNSNTAGGGTGGVNVHRPHGGGAVRPREHGASGAEEGNARRIRARLE</sequence>
<dbReference type="PROSITE" id="PS50097">
    <property type="entry name" value="BTB"/>
    <property type="match status" value="1"/>
</dbReference>
<evidence type="ECO:0000259" key="5">
    <source>
        <dbReference type="PROSITE" id="PS50097"/>
    </source>
</evidence>
<comment type="caution">
    <text evidence="7">The sequence shown here is derived from an EMBL/GenBank/DDBJ whole genome shotgun (WGS) entry which is preliminary data.</text>
</comment>
<dbReference type="SMART" id="SM00225">
    <property type="entry name" value="BTB"/>
    <property type="match status" value="1"/>
</dbReference>
<name>A0A250WY41_9CHLO</name>
<feature type="domain" description="BTB" evidence="5">
    <location>
        <begin position="284"/>
        <end position="351"/>
    </location>
</feature>
<comment type="similarity">
    <text evidence="3">Belongs to the Tdpoz family.</text>
</comment>
<dbReference type="Gene3D" id="3.30.710.10">
    <property type="entry name" value="Potassium Channel Kv1.1, Chain A"/>
    <property type="match status" value="1"/>
</dbReference>
<comment type="function">
    <text evidence="1">May act as a substrate-specific adapter of an E3 ubiquitin-protein ligase complex (CUL3-RBX1-BTB) which mediates the ubiquitination and subsequent proteasomal degradation of target proteins.</text>
</comment>
<feature type="domain" description="MATH" evidence="6">
    <location>
        <begin position="20"/>
        <end position="241"/>
    </location>
</feature>
<evidence type="ECO:0000256" key="4">
    <source>
        <dbReference type="SAM" id="MobiDB-lite"/>
    </source>
</evidence>
<dbReference type="CDD" id="cd00121">
    <property type="entry name" value="MATH"/>
    <property type="match status" value="1"/>
</dbReference>
<organism evidence="7 8">
    <name type="scientific">Chlamydomonas eustigma</name>
    <dbReference type="NCBI Taxonomy" id="1157962"/>
    <lineage>
        <taxon>Eukaryota</taxon>
        <taxon>Viridiplantae</taxon>
        <taxon>Chlorophyta</taxon>
        <taxon>core chlorophytes</taxon>
        <taxon>Chlorophyceae</taxon>
        <taxon>CS clade</taxon>
        <taxon>Chlamydomonadales</taxon>
        <taxon>Chlamydomonadaceae</taxon>
        <taxon>Chlamydomonas</taxon>
    </lineage>
</organism>
<protein>
    <recommendedName>
        <fullName evidence="9">BTB domain-containing protein</fullName>
    </recommendedName>
</protein>
<dbReference type="SUPFAM" id="SSF49599">
    <property type="entry name" value="TRAF domain-like"/>
    <property type="match status" value="2"/>
</dbReference>